<dbReference type="PANTHER" id="PTHR33428:SF10">
    <property type="entry name" value="CHLOROPHYLLASE-1"/>
    <property type="match status" value="1"/>
</dbReference>
<evidence type="ECO:0000313" key="2">
    <source>
        <dbReference type="EMBL" id="KAL3620410.1"/>
    </source>
</evidence>
<proteinExistence type="predicted"/>
<protein>
    <recommendedName>
        <fullName evidence="4">Chlorophyllase</fullName>
    </recommendedName>
</protein>
<sequence length="185" mass="19734">MDSGGSIPEEIKKAAQVTQWLSTGLLLVLPEKVNGDIEKLALSGHSRGGKTAFALALGETGQKSRKNKPPAKNKNATTPNFKALIGVDPVAGSSPSNREEPKILKYIPRCFDMSIPVSVIGSGYGNQPLGLFPPTAPDGVNHSEFYNESKPPACYFLAKDYGHCDMLNDKLDTTASFIRGISKSG</sequence>
<evidence type="ECO:0000313" key="3">
    <source>
        <dbReference type="Proteomes" id="UP001632038"/>
    </source>
</evidence>
<dbReference type="Pfam" id="PF07224">
    <property type="entry name" value="Chlorophyllase"/>
    <property type="match status" value="1"/>
</dbReference>
<reference evidence="3" key="1">
    <citation type="journal article" date="2024" name="IScience">
        <title>Strigolactones Initiate the Formation of Haustorium-like Structures in Castilleja.</title>
        <authorList>
            <person name="Buerger M."/>
            <person name="Peterson D."/>
            <person name="Chory J."/>
        </authorList>
    </citation>
    <scope>NUCLEOTIDE SEQUENCE [LARGE SCALE GENOMIC DNA]</scope>
</reference>
<dbReference type="SUPFAM" id="SSF53474">
    <property type="entry name" value="alpha/beta-Hydrolases"/>
    <property type="match status" value="1"/>
</dbReference>
<feature type="region of interest" description="Disordered" evidence="1">
    <location>
        <begin position="58"/>
        <end position="78"/>
    </location>
</feature>
<dbReference type="EMBL" id="JAVIJP010000066">
    <property type="protein sequence ID" value="KAL3620410.1"/>
    <property type="molecule type" value="Genomic_DNA"/>
</dbReference>
<accession>A0ABD3BUN6</accession>
<dbReference type="AlphaFoldDB" id="A0ABD3BUN6"/>
<gene>
    <name evidence="2" type="ORF">CASFOL_035322</name>
</gene>
<dbReference type="Proteomes" id="UP001632038">
    <property type="component" value="Unassembled WGS sequence"/>
</dbReference>
<evidence type="ECO:0000256" key="1">
    <source>
        <dbReference type="SAM" id="MobiDB-lite"/>
    </source>
</evidence>
<dbReference type="InterPro" id="IPR017395">
    <property type="entry name" value="Chlorophyllase-like"/>
</dbReference>
<dbReference type="Gene3D" id="3.40.50.1820">
    <property type="entry name" value="alpha/beta hydrolase"/>
    <property type="match status" value="1"/>
</dbReference>
<dbReference type="InterPro" id="IPR029058">
    <property type="entry name" value="AB_hydrolase_fold"/>
</dbReference>
<keyword evidence="3" id="KW-1185">Reference proteome</keyword>
<evidence type="ECO:0008006" key="4">
    <source>
        <dbReference type="Google" id="ProtNLM"/>
    </source>
</evidence>
<organism evidence="2 3">
    <name type="scientific">Castilleja foliolosa</name>
    <dbReference type="NCBI Taxonomy" id="1961234"/>
    <lineage>
        <taxon>Eukaryota</taxon>
        <taxon>Viridiplantae</taxon>
        <taxon>Streptophyta</taxon>
        <taxon>Embryophyta</taxon>
        <taxon>Tracheophyta</taxon>
        <taxon>Spermatophyta</taxon>
        <taxon>Magnoliopsida</taxon>
        <taxon>eudicotyledons</taxon>
        <taxon>Gunneridae</taxon>
        <taxon>Pentapetalae</taxon>
        <taxon>asterids</taxon>
        <taxon>lamiids</taxon>
        <taxon>Lamiales</taxon>
        <taxon>Orobanchaceae</taxon>
        <taxon>Pedicularideae</taxon>
        <taxon>Castillejinae</taxon>
        <taxon>Castilleja</taxon>
    </lineage>
</organism>
<name>A0ABD3BUN6_9LAMI</name>
<dbReference type="PANTHER" id="PTHR33428">
    <property type="entry name" value="CHLOROPHYLLASE-2, CHLOROPLASTIC"/>
    <property type="match status" value="1"/>
</dbReference>
<comment type="caution">
    <text evidence="2">The sequence shown here is derived from an EMBL/GenBank/DDBJ whole genome shotgun (WGS) entry which is preliminary data.</text>
</comment>